<evidence type="ECO:0000259" key="2">
    <source>
        <dbReference type="Pfam" id="PF06445"/>
    </source>
</evidence>
<evidence type="ECO:0000313" key="4">
    <source>
        <dbReference type="Proteomes" id="UP000196573"/>
    </source>
</evidence>
<dbReference type="Pfam" id="PF06445">
    <property type="entry name" value="GyrI-like"/>
    <property type="match status" value="1"/>
</dbReference>
<sequence length="176" mass="19485">MNLPASILSTIAICAVVFSAVLFQPVPLSAAETVVQPEKPAAQYPDVHILAGITKQVPMTEINSLWQEFYAQTGLHELVSNKQPSIYVLYQDISEGFDNARITIGYDVRDLKSTIETQPVPRGSYQTLLPAGKYSHEELYGWSDLDYSKGTEAILEQHKVDPSGQVISTSLLVLYR</sequence>
<proteinExistence type="predicted"/>
<evidence type="ECO:0000313" key="3">
    <source>
        <dbReference type="EMBL" id="SMA49956.1"/>
    </source>
</evidence>
<keyword evidence="1" id="KW-0732">Signal</keyword>
<dbReference type="InterPro" id="IPR029442">
    <property type="entry name" value="GyrI-like"/>
</dbReference>
<accession>A0A1X7ANU4</accession>
<feature type="signal peptide" evidence="1">
    <location>
        <begin position="1"/>
        <end position="30"/>
    </location>
</feature>
<dbReference type="Proteomes" id="UP000196573">
    <property type="component" value="Unassembled WGS sequence"/>
</dbReference>
<dbReference type="AlphaFoldDB" id="A0A1X7ANU4"/>
<protein>
    <recommendedName>
        <fullName evidence="2">GyrI-like small molecule binding domain-containing protein</fullName>
    </recommendedName>
</protein>
<gene>
    <name evidence="3" type="ORF">EHSB41UT_03747</name>
</gene>
<dbReference type="EMBL" id="FWPT01000009">
    <property type="protein sequence ID" value="SMA49956.1"/>
    <property type="molecule type" value="Genomic_DNA"/>
</dbReference>
<keyword evidence="4" id="KW-1185">Reference proteome</keyword>
<organism evidence="3 4">
    <name type="scientific">Parendozoicomonas haliclonae</name>
    <dbReference type="NCBI Taxonomy" id="1960125"/>
    <lineage>
        <taxon>Bacteria</taxon>
        <taxon>Pseudomonadati</taxon>
        <taxon>Pseudomonadota</taxon>
        <taxon>Gammaproteobacteria</taxon>
        <taxon>Oceanospirillales</taxon>
        <taxon>Endozoicomonadaceae</taxon>
        <taxon>Parendozoicomonas</taxon>
    </lineage>
</organism>
<name>A0A1X7ANU4_9GAMM</name>
<dbReference type="OrthoDB" id="5870161at2"/>
<reference evidence="3 4" key="1">
    <citation type="submission" date="2017-03" db="EMBL/GenBank/DDBJ databases">
        <authorList>
            <person name="Afonso C.L."/>
            <person name="Miller P.J."/>
            <person name="Scott M.A."/>
            <person name="Spackman E."/>
            <person name="Goraichik I."/>
            <person name="Dimitrov K.M."/>
            <person name="Suarez D.L."/>
            <person name="Swayne D.E."/>
        </authorList>
    </citation>
    <scope>NUCLEOTIDE SEQUENCE [LARGE SCALE GENOMIC DNA]</scope>
    <source>
        <strain evidence="3">SB41UT1</strain>
    </source>
</reference>
<dbReference type="RefSeq" id="WP_087112398.1">
    <property type="nucleotide sequence ID" value="NZ_CBCSCN010000011.1"/>
</dbReference>
<feature type="chain" id="PRO_5013344452" description="GyrI-like small molecule binding domain-containing protein" evidence="1">
    <location>
        <begin position="31"/>
        <end position="176"/>
    </location>
</feature>
<evidence type="ECO:0000256" key="1">
    <source>
        <dbReference type="SAM" id="SignalP"/>
    </source>
</evidence>
<feature type="domain" description="GyrI-like small molecule binding" evidence="2">
    <location>
        <begin position="50"/>
        <end position="137"/>
    </location>
</feature>